<feature type="coiled-coil region" evidence="1">
    <location>
        <begin position="179"/>
        <end position="206"/>
    </location>
</feature>
<dbReference type="RefSeq" id="WP_205103419.1">
    <property type="nucleotide sequence ID" value="NZ_JACJJG010000008.1"/>
</dbReference>
<name>A0A938WRN5_9BACT</name>
<sequence length="584" mass="67660">MKYWIIIDSWNLMETFITESLSPYNFYERRSFGNDLTRYINKEGSFTNLLLFRDEPLSEYAIQVDETLLNKELLTPVSKGKITCYSYPTTIYYKRGMISFRFMSENAIKSFVAESKIIIEVKTIEKYIDSFYIQPDTNLHPVKFDRTSSIPFNMDDYIRKDNLFNSIKGAIIAYTCGVLTNTSQKNQTLVLALNELKNQVAGLNTNIMISEGVIPNFVPVKKALATVQNIISSDNQGIETSVDVLRHIVNEILPLSIKRCAEIAKRKSPSYDQKLEQLKEKEIECSKKLDVLEDQNINEAKNELQQIKNLEVENGLREGKKRKFFPKGSSVYIRKKELQEIINRFKENNAEYKSLKHELKNIKDELSFAVSGTTQYDASLEALFTRFSDNINNILKTLKKQISTSEQTVTLDNIVFHKGLHIIEDESDIEYQYFDIVLNFILNNPNGKNSVVSDNRILDIISNTGKIFKEKFPSLDAKGDLILNTIRDYWQYKKQKKDNFSIPQDMPVLQAILSFFIKSRGFDQIERFMMNRAYHHKELAYMLCGCLMGYAALPKTLTSVIYSQDKQKIEECTETYLFNLLKEI</sequence>
<dbReference type="AlphaFoldDB" id="A0A938WRN5"/>
<accession>A0A938WRN5</accession>
<proteinExistence type="predicted"/>
<comment type="caution">
    <text evidence="2">The sequence shown here is derived from an EMBL/GenBank/DDBJ whole genome shotgun (WGS) entry which is preliminary data.</text>
</comment>
<evidence type="ECO:0000313" key="3">
    <source>
        <dbReference type="Proteomes" id="UP000706891"/>
    </source>
</evidence>
<evidence type="ECO:0000256" key="1">
    <source>
        <dbReference type="SAM" id="Coils"/>
    </source>
</evidence>
<evidence type="ECO:0000313" key="2">
    <source>
        <dbReference type="EMBL" id="MBM6672888.1"/>
    </source>
</evidence>
<organism evidence="2 3">
    <name type="scientific">Marseilla massiliensis</name>
    <dbReference type="NCBI Taxonomy" id="1841864"/>
    <lineage>
        <taxon>Bacteria</taxon>
        <taxon>Pseudomonadati</taxon>
        <taxon>Bacteroidota</taxon>
        <taxon>Bacteroidia</taxon>
        <taxon>Bacteroidales</taxon>
        <taxon>Prevotellaceae</taxon>
        <taxon>Marseilla</taxon>
    </lineage>
</organism>
<gene>
    <name evidence="2" type="ORF">H6A34_03220</name>
</gene>
<reference evidence="2" key="2">
    <citation type="journal article" date="2021" name="Sci. Rep.">
        <title>The distribution of antibiotic resistance genes in chicken gut microbiota commensals.</title>
        <authorList>
            <person name="Juricova H."/>
            <person name="Matiasovicova J."/>
            <person name="Kubasova T."/>
            <person name="Cejkova D."/>
            <person name="Rychlik I."/>
        </authorList>
    </citation>
    <scope>NUCLEOTIDE SEQUENCE</scope>
    <source>
        <strain evidence="2">An824</strain>
    </source>
</reference>
<keyword evidence="3" id="KW-1185">Reference proteome</keyword>
<keyword evidence="1" id="KW-0175">Coiled coil</keyword>
<dbReference type="Proteomes" id="UP000706891">
    <property type="component" value="Unassembled WGS sequence"/>
</dbReference>
<feature type="coiled-coil region" evidence="1">
    <location>
        <begin position="261"/>
        <end position="365"/>
    </location>
</feature>
<protein>
    <submittedName>
        <fullName evidence="2">Uncharacterized protein</fullName>
    </submittedName>
</protein>
<dbReference type="EMBL" id="JACJJG010000008">
    <property type="protein sequence ID" value="MBM6672888.1"/>
    <property type="molecule type" value="Genomic_DNA"/>
</dbReference>
<reference evidence="2" key="1">
    <citation type="submission" date="2020-08" db="EMBL/GenBank/DDBJ databases">
        <authorList>
            <person name="Cejkova D."/>
            <person name="Kubasova T."/>
            <person name="Jahodarova E."/>
            <person name="Rychlik I."/>
        </authorList>
    </citation>
    <scope>NUCLEOTIDE SEQUENCE</scope>
    <source>
        <strain evidence="2">An824</strain>
    </source>
</reference>